<dbReference type="EMBL" id="LPUY01000074">
    <property type="protein sequence ID" value="KUP92605.1"/>
    <property type="molecule type" value="Genomic_DNA"/>
</dbReference>
<sequence length="161" mass="17664">MAVSTDILATYRRPQQVIARLLLMGPREDRLLAILMGGCTLMFIAQMPRLARESHLTGQELNMLLGGALLGIVFMAPLALYALAWVSHLILRALGGQGDGYQSRLALFWAFLAATPILLLNGLVAGFIGQGSALNAVGVFWFLIFVWFWIAGLRQAYWGKS</sequence>
<feature type="transmembrane region" description="Helical" evidence="1">
    <location>
        <begin position="134"/>
        <end position="153"/>
    </location>
</feature>
<evidence type="ECO:0000313" key="3">
    <source>
        <dbReference type="Proteomes" id="UP000068382"/>
    </source>
</evidence>
<dbReference type="OrthoDB" id="7771437at2"/>
<comment type="caution">
    <text evidence="2">The sequence shown here is derived from an EMBL/GenBank/DDBJ whole genome shotgun (WGS) entry which is preliminary data.</text>
</comment>
<feature type="transmembrane region" description="Helical" evidence="1">
    <location>
        <begin position="63"/>
        <end position="84"/>
    </location>
</feature>
<gene>
    <name evidence="2" type="ORF">TRIHO_25760</name>
</gene>
<evidence type="ECO:0000256" key="1">
    <source>
        <dbReference type="SAM" id="Phobius"/>
    </source>
</evidence>
<protein>
    <submittedName>
        <fullName evidence="2">Yip1 domain protein</fullName>
    </submittedName>
</protein>
<evidence type="ECO:0000313" key="2">
    <source>
        <dbReference type="EMBL" id="KUP92605.1"/>
    </source>
</evidence>
<keyword evidence="1" id="KW-0472">Membrane</keyword>
<proteinExistence type="predicted"/>
<feature type="transmembrane region" description="Helical" evidence="1">
    <location>
        <begin position="105"/>
        <end position="128"/>
    </location>
</feature>
<dbReference type="Proteomes" id="UP000068382">
    <property type="component" value="Unassembled WGS sequence"/>
</dbReference>
<dbReference type="PATRIC" id="fig|1768241.3.peg.2698"/>
<keyword evidence="1" id="KW-1133">Transmembrane helix</keyword>
<reference evidence="2 3" key="1">
    <citation type="submission" date="2015-12" db="EMBL/GenBank/DDBJ databases">
        <title>Genome sequence of the marine Rhodobacteraceae strain O3.65, Candidatus Tritonibacter horizontis.</title>
        <authorList>
            <person name="Poehlein A."/>
            <person name="Giebel H.A."/>
            <person name="Voget S."/>
            <person name="Brinkhoff T."/>
        </authorList>
    </citation>
    <scope>NUCLEOTIDE SEQUENCE [LARGE SCALE GENOMIC DNA]</scope>
    <source>
        <strain evidence="2 3">O3.65</strain>
    </source>
</reference>
<keyword evidence="1" id="KW-0812">Transmembrane</keyword>
<organism evidence="2 3">
    <name type="scientific">Tritonibacter horizontis</name>
    <dbReference type="NCBI Taxonomy" id="1768241"/>
    <lineage>
        <taxon>Bacteria</taxon>
        <taxon>Pseudomonadati</taxon>
        <taxon>Pseudomonadota</taxon>
        <taxon>Alphaproteobacteria</taxon>
        <taxon>Rhodobacterales</taxon>
        <taxon>Paracoccaceae</taxon>
        <taxon>Tritonibacter</taxon>
    </lineage>
</organism>
<dbReference type="AlphaFoldDB" id="A0A132BW40"/>
<dbReference type="RefSeq" id="WP_068244456.1">
    <property type="nucleotide sequence ID" value="NZ_LPUY01000074.1"/>
</dbReference>
<accession>A0A132BW40</accession>
<keyword evidence="3" id="KW-1185">Reference proteome</keyword>
<name>A0A132BW40_9RHOB</name>
<feature type="transmembrane region" description="Helical" evidence="1">
    <location>
        <begin position="31"/>
        <end position="51"/>
    </location>
</feature>